<evidence type="ECO:0000313" key="1">
    <source>
        <dbReference type="EMBL" id="MCH4285573.1"/>
    </source>
</evidence>
<dbReference type="EMBL" id="JAKVPQ010000007">
    <property type="protein sequence ID" value="MCH4285573.1"/>
    <property type="molecule type" value="Genomic_DNA"/>
</dbReference>
<gene>
    <name evidence="1" type="ORF">LQE99_10575</name>
</gene>
<dbReference type="Proteomes" id="UP001202402">
    <property type="component" value="Unassembled WGS sequence"/>
</dbReference>
<accession>A0ABS9R7D2</accession>
<dbReference type="Pfam" id="PF13151">
    <property type="entry name" value="DUF3990"/>
    <property type="match status" value="1"/>
</dbReference>
<reference evidence="1 2" key="1">
    <citation type="submission" date="2022-02" db="EMBL/GenBank/DDBJ databases">
        <title>Genome of Erysipelotrichaceae sp. nov. NSJ-176 isolated from human feces.</title>
        <authorList>
            <person name="Abdugheni R."/>
        </authorList>
    </citation>
    <scope>NUCLEOTIDE SEQUENCE [LARGE SCALE GENOMIC DNA]</scope>
    <source>
        <strain evidence="1 2">NSJ-176</strain>
    </source>
</reference>
<name>A0ABS9R7D2_9FIRM</name>
<keyword evidence="2" id="KW-1185">Reference proteome</keyword>
<comment type="caution">
    <text evidence="1">The sequence shown here is derived from an EMBL/GenBank/DDBJ whole genome shotgun (WGS) entry which is preliminary data.</text>
</comment>
<protein>
    <submittedName>
        <fullName evidence="1">DUF3990 domain-containing protein</fullName>
    </submittedName>
</protein>
<dbReference type="InterPro" id="IPR025051">
    <property type="entry name" value="DUF3990"/>
</dbReference>
<evidence type="ECO:0000313" key="2">
    <source>
        <dbReference type="Proteomes" id="UP001202402"/>
    </source>
</evidence>
<proteinExistence type="predicted"/>
<organism evidence="1 2">
    <name type="scientific">Amedibacillus hominis</name>
    <dbReference type="NCBI Taxonomy" id="2897776"/>
    <lineage>
        <taxon>Bacteria</taxon>
        <taxon>Bacillati</taxon>
        <taxon>Bacillota</taxon>
        <taxon>Erysipelotrichia</taxon>
        <taxon>Erysipelotrichales</taxon>
        <taxon>Erysipelotrichaceae</taxon>
        <taxon>Amedibacillus</taxon>
    </lineage>
</organism>
<sequence length="192" mass="23123">MYRKLAKEWACTENLEGYANQYQLDMRNLSILNLTNDYHMLNWLAILLENRSFELNNDELMVQAKQYILDTFLPDYRNYDVIIGYRADDSYFQFAKDFIQGTISLKTLGEAMRLGKLDEQIILKSEKAFQTIKFVGYEKVDHKAYFSRRVQRDNKARSEYRTYLKNKKFDKNDIYIIDILREEMKNDDQRLQ</sequence>